<dbReference type="AlphaFoldDB" id="A0A2K1QHH9"/>
<feature type="domain" description="Origin recognition complex subunit 5 C-terminal" evidence="9">
    <location>
        <begin position="318"/>
        <end position="456"/>
    </location>
</feature>
<dbReference type="Pfam" id="PF21639">
    <property type="entry name" value="ORC5_lid"/>
    <property type="match status" value="1"/>
</dbReference>
<dbReference type="Gene3D" id="3.40.50.300">
    <property type="entry name" value="P-loop containing nucleotide triphosphate hydrolases"/>
    <property type="match status" value="1"/>
</dbReference>
<keyword evidence="3" id="KW-0235">DNA replication</keyword>
<keyword evidence="4" id="KW-0547">Nucleotide-binding</keyword>
<evidence type="ECO:0000256" key="6">
    <source>
        <dbReference type="ARBA" id="ARBA00023242"/>
    </source>
</evidence>
<dbReference type="Pfam" id="PF14630">
    <property type="entry name" value="ORC5_C"/>
    <property type="match status" value="1"/>
</dbReference>
<dbReference type="GO" id="GO:0006270">
    <property type="term" value="P:DNA replication initiation"/>
    <property type="evidence" value="ECO:0007669"/>
    <property type="project" value="TreeGrafter"/>
</dbReference>
<dbReference type="FunCoup" id="A0A2K1QHH9">
    <property type="interactions" value="799"/>
</dbReference>
<dbReference type="InterPro" id="IPR020796">
    <property type="entry name" value="ORC5"/>
</dbReference>
<dbReference type="STRING" id="2082308.A0A2K1QHH9"/>
<dbReference type="InterPro" id="IPR041664">
    <property type="entry name" value="AAA_16"/>
</dbReference>
<keyword evidence="6" id="KW-0539">Nucleus</keyword>
<keyword evidence="12" id="KW-1185">Reference proteome</keyword>
<dbReference type="Proteomes" id="UP000243797">
    <property type="component" value="Unassembled WGS sequence"/>
</dbReference>
<evidence type="ECO:0000256" key="4">
    <source>
        <dbReference type="ARBA" id="ARBA00022741"/>
    </source>
</evidence>
<evidence type="ECO:0000256" key="3">
    <source>
        <dbReference type="ARBA" id="ARBA00022705"/>
    </source>
</evidence>
<dbReference type="GO" id="GO:0003688">
    <property type="term" value="F:DNA replication origin binding"/>
    <property type="evidence" value="ECO:0007669"/>
    <property type="project" value="TreeGrafter"/>
</dbReference>
<organism evidence="11 12">
    <name type="scientific">Sphaceloma murrayae</name>
    <dbReference type="NCBI Taxonomy" id="2082308"/>
    <lineage>
        <taxon>Eukaryota</taxon>
        <taxon>Fungi</taxon>
        <taxon>Dikarya</taxon>
        <taxon>Ascomycota</taxon>
        <taxon>Pezizomycotina</taxon>
        <taxon>Dothideomycetes</taxon>
        <taxon>Dothideomycetidae</taxon>
        <taxon>Myriangiales</taxon>
        <taxon>Elsinoaceae</taxon>
        <taxon>Sphaceloma</taxon>
    </lineage>
</organism>
<dbReference type="OrthoDB" id="365981at2759"/>
<evidence type="ECO:0000259" key="10">
    <source>
        <dbReference type="Pfam" id="PF21639"/>
    </source>
</evidence>
<reference evidence="11 12" key="1">
    <citation type="submission" date="2017-06" db="EMBL/GenBank/DDBJ databases">
        <title>Draft genome sequence of a variant of Elsinoe murrayae.</title>
        <authorList>
            <person name="Cheng Q."/>
        </authorList>
    </citation>
    <scope>NUCLEOTIDE SEQUENCE [LARGE SCALE GENOMIC DNA]</scope>
    <source>
        <strain evidence="11 12">CQ-2017a</strain>
    </source>
</reference>
<evidence type="ECO:0000259" key="8">
    <source>
        <dbReference type="Pfam" id="PF13191"/>
    </source>
</evidence>
<dbReference type="InterPro" id="IPR047088">
    <property type="entry name" value="ORC5_C"/>
</dbReference>
<dbReference type="InParanoid" id="A0A2K1QHH9"/>
<accession>A0A2K1QHH9</accession>
<feature type="region of interest" description="Disordered" evidence="7">
    <location>
        <begin position="348"/>
        <end position="367"/>
    </location>
</feature>
<sequence length="459" mass="51554">MAPAVPSSARLIGRESQLKQLSLLIPSQHLDAQDADEGNDHAPGQPLIIIHGPEATGKTAATQAYLQAYGHQHVMLQCRECITGRHLFERVIAECQVATHYGTNGDSGRPSIAQRCENINAFVVALSAVLRDKGPFVVVLDGVDELRDAAPSVVPAMTRLGELIPNLTTILIVRHPSPRLLRASGVPHIYFPPYKREQASAILSLNAPDIYPSDHEMAQGITREEVEEDNTWLWSRFCQAVWDSLAKGAANDIVAFRALCDRLWRPFVQPVVDGTFGTRDFSRLVVAQRKLLQEETRLEDELLIEVDETNSKQVVHEFPYYTKWLLCAAYLASYNPARLDTTFFMKSTERKRKKKGGGTAAGRQSKTRKIPRHLLSPAPFAVDRLFAILHAILPHDMTPTIDLYTQIATLHSLRLLVRSGMYSSDPLDRSARWRVTYDWEYTMKVARSLNFDMVDYVAE</sequence>
<evidence type="ECO:0000256" key="2">
    <source>
        <dbReference type="ARBA" id="ARBA00006269"/>
    </source>
</evidence>
<keyword evidence="5" id="KW-0067">ATP-binding</keyword>
<dbReference type="SUPFAM" id="SSF52540">
    <property type="entry name" value="P-loop containing nucleoside triphosphate hydrolases"/>
    <property type="match status" value="1"/>
</dbReference>
<dbReference type="EMBL" id="NKHZ01000082">
    <property type="protein sequence ID" value="PNS14616.1"/>
    <property type="molecule type" value="Genomic_DNA"/>
</dbReference>
<dbReference type="Gene3D" id="1.10.8.60">
    <property type="match status" value="1"/>
</dbReference>
<feature type="domain" description="Orc1-like AAA ATPase" evidence="8">
    <location>
        <begin position="11"/>
        <end position="169"/>
    </location>
</feature>
<comment type="subcellular location">
    <subcellularLocation>
        <location evidence="1">Nucleus</location>
    </subcellularLocation>
</comment>
<feature type="domain" description="ORC5 lid" evidence="10">
    <location>
        <begin position="234"/>
        <end position="293"/>
    </location>
</feature>
<evidence type="ECO:0000313" key="11">
    <source>
        <dbReference type="EMBL" id="PNS14616.1"/>
    </source>
</evidence>
<evidence type="ECO:0000313" key="12">
    <source>
        <dbReference type="Proteomes" id="UP000243797"/>
    </source>
</evidence>
<dbReference type="GO" id="GO:0005664">
    <property type="term" value="C:nuclear origin of replication recognition complex"/>
    <property type="evidence" value="ECO:0007669"/>
    <property type="project" value="TreeGrafter"/>
</dbReference>
<dbReference type="PANTHER" id="PTHR12705">
    <property type="entry name" value="ORIGIN RECOGNITION COMPLEX SUBUNIT 5"/>
    <property type="match status" value="1"/>
</dbReference>
<evidence type="ECO:0000256" key="1">
    <source>
        <dbReference type="ARBA" id="ARBA00004123"/>
    </source>
</evidence>
<dbReference type="PANTHER" id="PTHR12705:SF0">
    <property type="entry name" value="ORIGIN RECOGNITION COMPLEX SUBUNIT 5"/>
    <property type="match status" value="1"/>
</dbReference>
<dbReference type="InterPro" id="IPR027417">
    <property type="entry name" value="P-loop_NTPase"/>
</dbReference>
<name>A0A2K1QHH9_9PEZI</name>
<evidence type="ECO:0000256" key="7">
    <source>
        <dbReference type="SAM" id="MobiDB-lite"/>
    </source>
</evidence>
<gene>
    <name evidence="11" type="ORF">CAC42_1638</name>
</gene>
<evidence type="ECO:0000259" key="9">
    <source>
        <dbReference type="Pfam" id="PF14630"/>
    </source>
</evidence>
<protein>
    <submittedName>
        <fullName evidence="11">Uncharacterized protein</fullName>
    </submittedName>
</protein>
<dbReference type="InterPro" id="IPR048866">
    <property type="entry name" value="ORC5_lid"/>
</dbReference>
<proteinExistence type="inferred from homology"/>
<dbReference type="Pfam" id="PF13191">
    <property type="entry name" value="AAA_16"/>
    <property type="match status" value="1"/>
</dbReference>
<evidence type="ECO:0000256" key="5">
    <source>
        <dbReference type="ARBA" id="ARBA00022840"/>
    </source>
</evidence>
<comment type="caution">
    <text evidence="11">The sequence shown here is derived from an EMBL/GenBank/DDBJ whole genome shotgun (WGS) entry which is preliminary data.</text>
</comment>
<comment type="similarity">
    <text evidence="2">Belongs to the ORC5 family.</text>
</comment>